<evidence type="ECO:0008006" key="5">
    <source>
        <dbReference type="Google" id="ProtNLM"/>
    </source>
</evidence>
<dbReference type="Proteomes" id="UP001164726">
    <property type="component" value="Chromosome"/>
</dbReference>
<keyword evidence="1" id="KW-0802">TPR repeat</keyword>
<organism evidence="3 4">
    <name type="scientific">Fervidibacillus halotolerans</name>
    <dbReference type="NCBI Taxonomy" id="2980027"/>
    <lineage>
        <taxon>Bacteria</taxon>
        <taxon>Bacillati</taxon>
        <taxon>Bacillota</taxon>
        <taxon>Bacilli</taxon>
        <taxon>Bacillales</taxon>
        <taxon>Bacillaceae</taxon>
        <taxon>Fervidibacillus</taxon>
    </lineage>
</organism>
<dbReference type="KEGG" id="fhl:OE105_00900"/>
<dbReference type="InterPro" id="IPR019734">
    <property type="entry name" value="TPR_rpt"/>
</dbReference>
<dbReference type="InterPro" id="IPR011990">
    <property type="entry name" value="TPR-like_helical_dom_sf"/>
</dbReference>
<feature type="repeat" description="TPR" evidence="1">
    <location>
        <begin position="109"/>
        <end position="142"/>
    </location>
</feature>
<evidence type="ECO:0000313" key="4">
    <source>
        <dbReference type="Proteomes" id="UP001164726"/>
    </source>
</evidence>
<proteinExistence type="predicted"/>
<keyword evidence="4" id="KW-1185">Reference proteome</keyword>
<dbReference type="EMBL" id="CP106877">
    <property type="protein sequence ID" value="WAA12736.1"/>
    <property type="molecule type" value="Genomic_DNA"/>
</dbReference>
<dbReference type="SUPFAM" id="SSF48452">
    <property type="entry name" value="TPR-like"/>
    <property type="match status" value="1"/>
</dbReference>
<protein>
    <recommendedName>
        <fullName evidence="5">GTP-binding protein</fullName>
    </recommendedName>
</protein>
<evidence type="ECO:0000256" key="2">
    <source>
        <dbReference type="SAM" id="Coils"/>
    </source>
</evidence>
<accession>A0A9E8RYD7</accession>
<dbReference type="Gene3D" id="1.25.40.10">
    <property type="entry name" value="Tetratricopeptide repeat domain"/>
    <property type="match status" value="1"/>
</dbReference>
<feature type="coiled-coil region" evidence="2">
    <location>
        <begin position="598"/>
        <end position="639"/>
    </location>
</feature>
<reference evidence="3" key="1">
    <citation type="submission" date="2022-09" db="EMBL/GenBank/DDBJ databases">
        <title>Complete Genomes of Fervidibacillus albus and Fervidibacillus halotolerans isolated from tidal flat sediments.</title>
        <authorList>
            <person name="Kwon K.K."/>
            <person name="Yang S.-H."/>
            <person name="Park M.J."/>
            <person name="Oh H.-M."/>
        </authorList>
    </citation>
    <scope>NUCLEOTIDE SEQUENCE</scope>
    <source>
        <strain evidence="3">MEBiC13594</strain>
    </source>
</reference>
<feature type="coiled-coil region" evidence="2">
    <location>
        <begin position="850"/>
        <end position="877"/>
    </location>
</feature>
<dbReference type="PROSITE" id="PS50005">
    <property type="entry name" value="TPR"/>
    <property type="match status" value="1"/>
</dbReference>
<gene>
    <name evidence="3" type="ORF">OE105_00900</name>
</gene>
<dbReference type="RefSeq" id="WP_275420866.1">
    <property type="nucleotide sequence ID" value="NZ_CP106877.1"/>
</dbReference>
<keyword evidence="2" id="KW-0175">Coiled coil</keyword>
<sequence length="910" mass="108703">MEDSLIEKTFYQSMLQSGHRHPMKDLGELFFTEQTKEIPDASYIRFSQGEVYYHHKDYEAAIYKWENVHNELEPWAKKNIADAYTKLELFSTAEEIYKSIVTDSKILKIEIFFGLFDLYLQQERVEDADQMIKQMLSLDPDYSNVTDLARNFYEEHEKWLDAVNLAIQEAIRTESVNWFDLLDHYVQKGYTLKIDLDLKMLTYALSLLYRIDFSKFEQLLSNLWKSYEGTPRFLQWVQEMTTFLLTFDWKTDRNWQHLPNILQETYEQLTSGTYAFSSVSDIMPNFLRLWINIVPIEKAVVPSAYIFAWHEKIRGDIPKELLERAEKTIFEISPKVDIFDHVIRLFKDVEKWAENNQLEIHQMYKQLLKELVDDRQLIGVISASGSEKMHFIHSFLNESIFYEQPNSIVSLFKYDDSLSIEEISEKEVCHISDFEQYQVMISKKRPIENSLVRILFPNRLLQDYPLTLMEFPEYPDFQRISKPMTDYLYAIDSLVYFCNEVPLKESDYFLLKGIQQKFPDLPICCVIKEPNGKNNQKNFSTNEMNQFAKHGIRASVFYYSASKKGRRELAQSLTKLVDEKKIKHIRPIKFVFFLQKLMDHLLTQREKMENKRLEYIDQQEDLASRIQGVIHQLKDLEEETITVIRHSYQNVKDDVKKEIMGKLPKLLKEKGDRITENHKFHHIVQQINEEMNATIETFIFEEIRPLFFNKIQDWLTLVEDELKKGKTFLDEVNDGFYSMIGERKFQLQWDFQIINDWQRDVNRLAGRIQLEEEPILSPYTPYQLLLISTGKILDWLKKDKAFIANRFKQYVRRRDYERVAQTVAETFFSSFMILEKGFEQDIPSFFQPSFDQLERFERELKEEIAEKRRELEMIKNRSTSFSDPLQFFEIRRMQWEFLLRAQQSYVPVSG</sequence>
<name>A0A9E8RYD7_9BACI</name>
<evidence type="ECO:0000256" key="1">
    <source>
        <dbReference type="PROSITE-ProRule" id="PRU00339"/>
    </source>
</evidence>
<evidence type="ECO:0000313" key="3">
    <source>
        <dbReference type="EMBL" id="WAA12736.1"/>
    </source>
</evidence>
<dbReference type="AlphaFoldDB" id="A0A9E8RYD7"/>